<feature type="region of interest" description="Disordered" evidence="1">
    <location>
        <begin position="127"/>
        <end position="150"/>
    </location>
</feature>
<evidence type="ECO:0000313" key="2">
    <source>
        <dbReference type="EMBL" id="GFU04726.1"/>
    </source>
</evidence>
<organism evidence="2 3">
    <name type="scientific">Nephila pilipes</name>
    <name type="common">Giant wood spider</name>
    <name type="synonym">Nephila maculata</name>
    <dbReference type="NCBI Taxonomy" id="299642"/>
    <lineage>
        <taxon>Eukaryota</taxon>
        <taxon>Metazoa</taxon>
        <taxon>Ecdysozoa</taxon>
        <taxon>Arthropoda</taxon>
        <taxon>Chelicerata</taxon>
        <taxon>Arachnida</taxon>
        <taxon>Araneae</taxon>
        <taxon>Araneomorphae</taxon>
        <taxon>Entelegynae</taxon>
        <taxon>Araneoidea</taxon>
        <taxon>Nephilidae</taxon>
        <taxon>Nephila</taxon>
    </lineage>
</organism>
<dbReference type="OrthoDB" id="6434384at2759"/>
<evidence type="ECO:0000313" key="3">
    <source>
        <dbReference type="Proteomes" id="UP000887013"/>
    </source>
</evidence>
<keyword evidence="3" id="KW-1185">Reference proteome</keyword>
<gene>
    <name evidence="2" type="primary">AVEN_87491_1</name>
    <name evidence="2" type="ORF">NPIL_650741</name>
</gene>
<comment type="caution">
    <text evidence="2">The sequence shown here is derived from an EMBL/GenBank/DDBJ whole genome shotgun (WGS) entry which is preliminary data.</text>
</comment>
<dbReference type="PANTHER" id="PTHR47331">
    <property type="entry name" value="PHD-TYPE DOMAIN-CONTAINING PROTEIN"/>
    <property type="match status" value="1"/>
</dbReference>
<proteinExistence type="predicted"/>
<name>A0A8X6Q458_NEPPI</name>
<evidence type="ECO:0000256" key="1">
    <source>
        <dbReference type="SAM" id="MobiDB-lite"/>
    </source>
</evidence>
<dbReference type="EMBL" id="BMAW01077110">
    <property type="protein sequence ID" value="GFU04726.1"/>
    <property type="molecule type" value="Genomic_DNA"/>
</dbReference>
<dbReference type="Proteomes" id="UP000887013">
    <property type="component" value="Unassembled WGS sequence"/>
</dbReference>
<protein>
    <submittedName>
        <fullName evidence="2">DUF1758 domain-containing protein</fullName>
    </submittedName>
</protein>
<dbReference type="AlphaFoldDB" id="A0A8X6Q458"/>
<dbReference type="PANTHER" id="PTHR47331:SF5">
    <property type="entry name" value="RIBONUCLEASE H"/>
    <property type="match status" value="1"/>
</dbReference>
<sequence length="509" mass="57193">MSGIAKLKKDELRIVAEEIGLVVNEGMKKSELRRLIEDSDVFKNDDEAVKSAVEDALENRNKKSDQDSEIEIERLKIERIKLELQLAQVKANGNNTSFDQGCKSEPEESLDSLIKSVRTLTIKPPRAIEGQTCPEPRKNNEPKSFVPKSENSLSNCSRNETVFLQTLCVSIRCQGQEKIIRAFIDSGSQSSYVSEKIMTQFEAFPLRTETVIHALFGGDETEPKSHKVFGIEVSSLNRVFSCGFEAFSEKKICGFILRIENDEILNELKRKKIVFADFFREETDINLLIDADVLGKLLTGNTVELECGLTAVETKLGWTVFGKGSCRIDNILPSLSMHSMSLPANKLWELKVLGIASENEKEIDDFNLKDFNDKIKILPDGRYEVELPWKLDSSNLPSNKCLARKRHEKIINRYGHGEFFSDYQKRIYPLEIYSKECVDGELGGEESNSNNVTDNENNVTSADAVIVRKFTSCGRPMKAPARLDLLNNVCFTLETLSESQGGGGCCETQ</sequence>
<accession>A0A8X6Q458</accession>
<reference evidence="2" key="1">
    <citation type="submission" date="2020-08" db="EMBL/GenBank/DDBJ databases">
        <title>Multicomponent nature underlies the extraordinary mechanical properties of spider dragline silk.</title>
        <authorList>
            <person name="Kono N."/>
            <person name="Nakamura H."/>
            <person name="Mori M."/>
            <person name="Yoshida Y."/>
            <person name="Ohtoshi R."/>
            <person name="Malay A.D."/>
            <person name="Moran D.A.P."/>
            <person name="Tomita M."/>
            <person name="Numata K."/>
            <person name="Arakawa K."/>
        </authorList>
    </citation>
    <scope>NUCLEOTIDE SEQUENCE</scope>
</reference>